<protein>
    <submittedName>
        <fullName evidence="2 3">Uncharacterized protein</fullName>
    </submittedName>
</protein>
<dbReference type="EMBL" id="JH993131">
    <property type="protein sequence ID" value="EKX33730.1"/>
    <property type="molecule type" value="Genomic_DNA"/>
</dbReference>
<evidence type="ECO:0000256" key="1">
    <source>
        <dbReference type="SAM" id="MobiDB-lite"/>
    </source>
</evidence>
<dbReference type="KEGG" id="gtt:GUITHDRAFT_120060"/>
<dbReference type="AlphaFoldDB" id="L1ID15"/>
<dbReference type="GeneID" id="17290469"/>
<dbReference type="EnsemblProtists" id="EKX33730">
    <property type="protein sequence ID" value="EKX33730"/>
    <property type="gene ID" value="GUITHDRAFT_120060"/>
</dbReference>
<gene>
    <name evidence="2" type="ORF">GUITHDRAFT_120060</name>
</gene>
<name>L1ID15_GUITC</name>
<dbReference type="HOGENOM" id="CLU_2188988_0_0_1"/>
<reference evidence="2 4" key="1">
    <citation type="journal article" date="2012" name="Nature">
        <title>Algal genomes reveal evolutionary mosaicism and the fate of nucleomorphs.</title>
        <authorList>
            <consortium name="DOE Joint Genome Institute"/>
            <person name="Curtis B.A."/>
            <person name="Tanifuji G."/>
            <person name="Burki F."/>
            <person name="Gruber A."/>
            <person name="Irimia M."/>
            <person name="Maruyama S."/>
            <person name="Arias M.C."/>
            <person name="Ball S.G."/>
            <person name="Gile G.H."/>
            <person name="Hirakawa Y."/>
            <person name="Hopkins J.F."/>
            <person name="Kuo A."/>
            <person name="Rensing S.A."/>
            <person name="Schmutz J."/>
            <person name="Symeonidi A."/>
            <person name="Elias M."/>
            <person name="Eveleigh R.J."/>
            <person name="Herman E.K."/>
            <person name="Klute M.J."/>
            <person name="Nakayama T."/>
            <person name="Obornik M."/>
            <person name="Reyes-Prieto A."/>
            <person name="Armbrust E.V."/>
            <person name="Aves S.J."/>
            <person name="Beiko R.G."/>
            <person name="Coutinho P."/>
            <person name="Dacks J.B."/>
            <person name="Durnford D.G."/>
            <person name="Fast N.M."/>
            <person name="Green B.R."/>
            <person name="Grisdale C.J."/>
            <person name="Hempel F."/>
            <person name="Henrissat B."/>
            <person name="Hoppner M.P."/>
            <person name="Ishida K."/>
            <person name="Kim E."/>
            <person name="Koreny L."/>
            <person name="Kroth P.G."/>
            <person name="Liu Y."/>
            <person name="Malik S.B."/>
            <person name="Maier U.G."/>
            <person name="McRose D."/>
            <person name="Mock T."/>
            <person name="Neilson J.A."/>
            <person name="Onodera N.T."/>
            <person name="Poole A.M."/>
            <person name="Pritham E.J."/>
            <person name="Richards T.A."/>
            <person name="Rocap G."/>
            <person name="Roy S.W."/>
            <person name="Sarai C."/>
            <person name="Schaack S."/>
            <person name="Shirato S."/>
            <person name="Slamovits C.H."/>
            <person name="Spencer D.F."/>
            <person name="Suzuki S."/>
            <person name="Worden A.Z."/>
            <person name="Zauner S."/>
            <person name="Barry K."/>
            <person name="Bell C."/>
            <person name="Bharti A.K."/>
            <person name="Crow J.A."/>
            <person name="Grimwood J."/>
            <person name="Kramer R."/>
            <person name="Lindquist E."/>
            <person name="Lucas S."/>
            <person name="Salamov A."/>
            <person name="McFadden G.I."/>
            <person name="Lane C.E."/>
            <person name="Keeling P.J."/>
            <person name="Gray M.W."/>
            <person name="Grigoriev I.V."/>
            <person name="Archibald J.M."/>
        </authorList>
    </citation>
    <scope>NUCLEOTIDE SEQUENCE</scope>
    <source>
        <strain evidence="2 4">CCMP2712</strain>
    </source>
</reference>
<sequence length="108" mass="12388">MNTSSHDWHLPLSDLQPAPRDLALQARERSCRRLLVAMAVIAAFARLVGDVACWFLEEEDELDEEAPSQMPRQPRRQRSSAKLCGFDKMKMLRPYFGQTFKVARVGIK</sequence>
<keyword evidence="4" id="KW-1185">Reference proteome</keyword>
<proteinExistence type="predicted"/>
<reference evidence="3" key="3">
    <citation type="submission" date="2016-03" db="UniProtKB">
        <authorList>
            <consortium name="EnsemblProtists"/>
        </authorList>
    </citation>
    <scope>IDENTIFICATION</scope>
</reference>
<feature type="region of interest" description="Disordered" evidence="1">
    <location>
        <begin position="61"/>
        <end position="80"/>
    </location>
</feature>
<accession>L1ID15</accession>
<dbReference type="RefSeq" id="XP_005820710.1">
    <property type="nucleotide sequence ID" value="XM_005820653.1"/>
</dbReference>
<dbReference type="Proteomes" id="UP000011087">
    <property type="component" value="Unassembled WGS sequence"/>
</dbReference>
<dbReference type="PaxDb" id="55529-EKX33730"/>
<reference evidence="4" key="2">
    <citation type="submission" date="2012-11" db="EMBL/GenBank/DDBJ databases">
        <authorList>
            <person name="Kuo A."/>
            <person name="Curtis B.A."/>
            <person name="Tanifuji G."/>
            <person name="Burki F."/>
            <person name="Gruber A."/>
            <person name="Irimia M."/>
            <person name="Maruyama S."/>
            <person name="Arias M.C."/>
            <person name="Ball S.G."/>
            <person name="Gile G.H."/>
            <person name="Hirakawa Y."/>
            <person name="Hopkins J.F."/>
            <person name="Rensing S.A."/>
            <person name="Schmutz J."/>
            <person name="Symeonidi A."/>
            <person name="Elias M."/>
            <person name="Eveleigh R.J."/>
            <person name="Herman E.K."/>
            <person name="Klute M.J."/>
            <person name="Nakayama T."/>
            <person name="Obornik M."/>
            <person name="Reyes-Prieto A."/>
            <person name="Armbrust E.V."/>
            <person name="Aves S.J."/>
            <person name="Beiko R.G."/>
            <person name="Coutinho P."/>
            <person name="Dacks J.B."/>
            <person name="Durnford D.G."/>
            <person name="Fast N.M."/>
            <person name="Green B.R."/>
            <person name="Grisdale C."/>
            <person name="Hempe F."/>
            <person name="Henrissat B."/>
            <person name="Hoppner M.P."/>
            <person name="Ishida K.-I."/>
            <person name="Kim E."/>
            <person name="Koreny L."/>
            <person name="Kroth P.G."/>
            <person name="Liu Y."/>
            <person name="Malik S.-B."/>
            <person name="Maier U.G."/>
            <person name="McRose D."/>
            <person name="Mock T."/>
            <person name="Neilson J.A."/>
            <person name="Onodera N.T."/>
            <person name="Poole A.M."/>
            <person name="Pritham E.J."/>
            <person name="Richards T.A."/>
            <person name="Rocap G."/>
            <person name="Roy S.W."/>
            <person name="Sarai C."/>
            <person name="Schaack S."/>
            <person name="Shirato S."/>
            <person name="Slamovits C.H."/>
            <person name="Spencer D.F."/>
            <person name="Suzuki S."/>
            <person name="Worden A.Z."/>
            <person name="Zauner S."/>
            <person name="Barry K."/>
            <person name="Bell C."/>
            <person name="Bharti A.K."/>
            <person name="Crow J.A."/>
            <person name="Grimwood J."/>
            <person name="Kramer R."/>
            <person name="Lindquist E."/>
            <person name="Lucas S."/>
            <person name="Salamov A."/>
            <person name="McFadden G.I."/>
            <person name="Lane C.E."/>
            <person name="Keeling P.J."/>
            <person name="Gray M.W."/>
            <person name="Grigoriev I.V."/>
            <person name="Archibald J.M."/>
        </authorList>
    </citation>
    <scope>NUCLEOTIDE SEQUENCE</scope>
    <source>
        <strain evidence="4">CCMP2712</strain>
    </source>
</reference>
<organism evidence="2">
    <name type="scientific">Guillardia theta (strain CCMP2712)</name>
    <name type="common">Cryptophyte</name>
    <dbReference type="NCBI Taxonomy" id="905079"/>
    <lineage>
        <taxon>Eukaryota</taxon>
        <taxon>Cryptophyceae</taxon>
        <taxon>Pyrenomonadales</taxon>
        <taxon>Geminigeraceae</taxon>
        <taxon>Guillardia</taxon>
    </lineage>
</organism>
<evidence type="ECO:0000313" key="4">
    <source>
        <dbReference type="Proteomes" id="UP000011087"/>
    </source>
</evidence>
<evidence type="ECO:0000313" key="2">
    <source>
        <dbReference type="EMBL" id="EKX33730.1"/>
    </source>
</evidence>
<evidence type="ECO:0000313" key="3">
    <source>
        <dbReference type="EnsemblProtists" id="EKX33730"/>
    </source>
</evidence>